<protein>
    <submittedName>
        <fullName evidence="1">Putative ABC transport system substrate-binding protein</fullName>
    </submittedName>
</protein>
<dbReference type="CDD" id="cd06325">
    <property type="entry name" value="PBP1_ABC_unchar_transporter"/>
    <property type="match status" value="1"/>
</dbReference>
<dbReference type="Proteomes" id="UP000189935">
    <property type="component" value="Chromosome I"/>
</dbReference>
<dbReference type="SUPFAM" id="SSF53822">
    <property type="entry name" value="Periplasmic binding protein-like I"/>
    <property type="match status" value="1"/>
</dbReference>
<dbReference type="PANTHER" id="PTHR35271">
    <property type="entry name" value="ABC TRANSPORTER, SUBSTRATE-BINDING LIPOPROTEIN-RELATED"/>
    <property type="match status" value="1"/>
</dbReference>
<dbReference type="PANTHER" id="PTHR35271:SF1">
    <property type="entry name" value="ABC TRANSPORTER, SUBSTRATE-BINDING LIPOPROTEIN"/>
    <property type="match status" value="1"/>
</dbReference>
<name>A0A1M6R095_9BRAD</name>
<evidence type="ECO:0000313" key="1">
    <source>
        <dbReference type="EMBL" id="SHK25758.1"/>
    </source>
</evidence>
<proteinExistence type="predicted"/>
<dbReference type="RefSeq" id="WP_079538758.1">
    <property type="nucleotide sequence ID" value="NZ_LT670844.1"/>
</dbReference>
<sequence length="325" mass="36086">MHRREFAKLIGGLGAAAAWPTMVVAQQSAKVWRIGFLAHRYETFYDPLFRGLEELGYKEGRNLIVERRYAEGQAERFQEFANEMVRLKVDLIVVVTTPAGLAAKKATSTIPIVHPAAIDPVGTGLVASLAHPGGNLTGLSVLNAEMSAKRLEVLKEVVPALTKAALLWNSANPANSLAWKESENAARALGVILSSQEVREPKDFERAFDAMTKDPPEVLLVLQDALTLEYRKEIIAFTLKNRLPSMFVGKEWVTEGGLMSYGDRLPERYRRAADLVDRILKGEKPADLPVEQPTRFEFVINLKTAKAIDLKIPPFLLTRADEVIE</sequence>
<accession>A0A1M6R095</accession>
<dbReference type="OrthoDB" id="8441748at2"/>
<dbReference type="Gene3D" id="3.40.50.2300">
    <property type="match status" value="2"/>
</dbReference>
<dbReference type="EMBL" id="LT670844">
    <property type="protein sequence ID" value="SHK25758.1"/>
    <property type="molecule type" value="Genomic_DNA"/>
</dbReference>
<dbReference type="InterPro" id="IPR028082">
    <property type="entry name" value="Peripla_BP_I"/>
</dbReference>
<organism evidence="1 2">
    <name type="scientific">Bradyrhizobium lablabi</name>
    <dbReference type="NCBI Taxonomy" id="722472"/>
    <lineage>
        <taxon>Bacteria</taxon>
        <taxon>Pseudomonadati</taxon>
        <taxon>Pseudomonadota</taxon>
        <taxon>Alphaproteobacteria</taxon>
        <taxon>Hyphomicrobiales</taxon>
        <taxon>Nitrobacteraceae</taxon>
        <taxon>Bradyrhizobium</taxon>
    </lineage>
</organism>
<dbReference type="Pfam" id="PF04392">
    <property type="entry name" value="ABC_sub_bind"/>
    <property type="match status" value="1"/>
</dbReference>
<dbReference type="AlphaFoldDB" id="A0A1M6R095"/>
<dbReference type="InterPro" id="IPR007487">
    <property type="entry name" value="ABC_transpt-TYRBP-like"/>
</dbReference>
<reference evidence="1 2" key="1">
    <citation type="submission" date="2016-11" db="EMBL/GenBank/DDBJ databases">
        <authorList>
            <person name="Jaros S."/>
            <person name="Januszkiewicz K."/>
            <person name="Wedrychowicz H."/>
        </authorList>
    </citation>
    <scope>NUCLEOTIDE SEQUENCE [LARGE SCALE GENOMIC DNA]</scope>
    <source>
        <strain evidence="1 2">GAS499</strain>
    </source>
</reference>
<evidence type="ECO:0000313" key="2">
    <source>
        <dbReference type="Proteomes" id="UP000189935"/>
    </source>
</evidence>
<gene>
    <name evidence="1" type="ORF">SAMN05444159_2840</name>
</gene>